<feature type="compositionally biased region" description="Low complexity" evidence="2">
    <location>
        <begin position="193"/>
        <end position="203"/>
    </location>
</feature>
<protein>
    <recommendedName>
        <fullName evidence="3">G-patch domain-containing protein</fullName>
    </recommendedName>
</protein>
<dbReference type="GeneID" id="19974644"/>
<dbReference type="PROSITE" id="PS50174">
    <property type="entry name" value="G_PATCH"/>
    <property type="match status" value="1"/>
</dbReference>
<evidence type="ECO:0000259" key="3">
    <source>
        <dbReference type="PROSITE" id="PS50174"/>
    </source>
</evidence>
<dbReference type="InterPro" id="IPR022783">
    <property type="entry name" value="GCFC_dom"/>
</dbReference>
<evidence type="ECO:0000256" key="2">
    <source>
        <dbReference type="SAM" id="MobiDB-lite"/>
    </source>
</evidence>
<evidence type="ECO:0000313" key="4">
    <source>
        <dbReference type="EMBL" id="ETN37682.1"/>
    </source>
</evidence>
<organism evidence="4 5">
    <name type="scientific">Cyphellophora europaea (strain CBS 101466)</name>
    <name type="common">Phialophora europaea</name>
    <dbReference type="NCBI Taxonomy" id="1220924"/>
    <lineage>
        <taxon>Eukaryota</taxon>
        <taxon>Fungi</taxon>
        <taxon>Dikarya</taxon>
        <taxon>Ascomycota</taxon>
        <taxon>Pezizomycotina</taxon>
        <taxon>Eurotiomycetes</taxon>
        <taxon>Chaetothyriomycetidae</taxon>
        <taxon>Chaetothyriales</taxon>
        <taxon>Cyphellophoraceae</taxon>
        <taxon>Cyphellophora</taxon>
    </lineage>
</organism>
<dbReference type="PANTHER" id="PTHR23329:SF1">
    <property type="entry name" value="TUFTELIN-INTERACTING PROTEIN 11"/>
    <property type="match status" value="1"/>
</dbReference>
<feature type="region of interest" description="Disordered" evidence="2">
    <location>
        <begin position="1"/>
        <end position="129"/>
    </location>
</feature>
<proteinExistence type="inferred from homology"/>
<dbReference type="InterPro" id="IPR000467">
    <property type="entry name" value="G_patch_dom"/>
</dbReference>
<dbReference type="AlphaFoldDB" id="W2RMG8"/>
<dbReference type="OrthoDB" id="4822at2759"/>
<dbReference type="InterPro" id="IPR045211">
    <property type="entry name" value="TFP11/STIP/Ntr1"/>
</dbReference>
<evidence type="ECO:0000256" key="1">
    <source>
        <dbReference type="ARBA" id="ARBA00010900"/>
    </source>
</evidence>
<feature type="compositionally biased region" description="Basic and acidic residues" evidence="2">
    <location>
        <begin position="180"/>
        <end position="192"/>
    </location>
</feature>
<dbReference type="GO" id="GO:0071008">
    <property type="term" value="C:U2-type post-mRNA release spliceosomal complex"/>
    <property type="evidence" value="ECO:0007669"/>
    <property type="project" value="TreeGrafter"/>
</dbReference>
<dbReference type="PANTHER" id="PTHR23329">
    <property type="entry name" value="TUFTELIN-INTERACTING PROTEIN 11-RELATED"/>
    <property type="match status" value="1"/>
</dbReference>
<dbReference type="RefSeq" id="XP_008719851.1">
    <property type="nucleotide sequence ID" value="XM_008721629.1"/>
</dbReference>
<feature type="region of interest" description="Disordered" evidence="2">
    <location>
        <begin position="552"/>
        <end position="583"/>
    </location>
</feature>
<feature type="domain" description="G-patch" evidence="3">
    <location>
        <begin position="130"/>
        <end position="176"/>
    </location>
</feature>
<dbReference type="Pfam" id="PF01585">
    <property type="entry name" value="G-patch"/>
    <property type="match status" value="1"/>
</dbReference>
<feature type="compositionally biased region" description="Acidic residues" evidence="2">
    <location>
        <begin position="52"/>
        <end position="67"/>
    </location>
</feature>
<dbReference type="Proteomes" id="UP000030752">
    <property type="component" value="Unassembled WGS sequence"/>
</dbReference>
<dbReference type="STRING" id="1220924.W2RMG8"/>
<dbReference type="HOGENOM" id="CLU_420912_0_0_1"/>
<dbReference type="GO" id="GO:0000390">
    <property type="term" value="P:spliceosomal complex disassembly"/>
    <property type="evidence" value="ECO:0007669"/>
    <property type="project" value="InterPro"/>
</dbReference>
<dbReference type="GO" id="GO:0003676">
    <property type="term" value="F:nucleic acid binding"/>
    <property type="evidence" value="ECO:0007669"/>
    <property type="project" value="InterPro"/>
</dbReference>
<dbReference type="eggNOG" id="KOG2184">
    <property type="taxonomic scope" value="Eukaryota"/>
</dbReference>
<dbReference type="VEuPathDB" id="FungiDB:HMPREF1541_07305"/>
<dbReference type="SMART" id="SM00443">
    <property type="entry name" value="G_patch"/>
    <property type="match status" value="1"/>
</dbReference>
<name>W2RMG8_CYPE1</name>
<dbReference type="EMBL" id="KB822723">
    <property type="protein sequence ID" value="ETN37682.1"/>
    <property type="molecule type" value="Genomic_DNA"/>
</dbReference>
<reference evidence="4 5" key="1">
    <citation type="submission" date="2013-03" db="EMBL/GenBank/DDBJ databases">
        <title>The Genome Sequence of Phialophora europaea CBS 101466.</title>
        <authorList>
            <consortium name="The Broad Institute Genomics Platform"/>
            <person name="Cuomo C."/>
            <person name="de Hoog S."/>
            <person name="Gorbushina A."/>
            <person name="Walker B."/>
            <person name="Young S.K."/>
            <person name="Zeng Q."/>
            <person name="Gargeya S."/>
            <person name="Fitzgerald M."/>
            <person name="Haas B."/>
            <person name="Abouelleil A."/>
            <person name="Allen A.W."/>
            <person name="Alvarado L."/>
            <person name="Arachchi H.M."/>
            <person name="Berlin A.M."/>
            <person name="Chapman S.B."/>
            <person name="Gainer-Dewar J."/>
            <person name="Goldberg J."/>
            <person name="Griggs A."/>
            <person name="Gujja S."/>
            <person name="Hansen M."/>
            <person name="Howarth C."/>
            <person name="Imamovic A."/>
            <person name="Ireland A."/>
            <person name="Larimer J."/>
            <person name="McCowan C."/>
            <person name="Murphy C."/>
            <person name="Pearson M."/>
            <person name="Poon T.W."/>
            <person name="Priest M."/>
            <person name="Roberts A."/>
            <person name="Saif S."/>
            <person name="Shea T."/>
            <person name="Sisk P."/>
            <person name="Sykes S."/>
            <person name="Wortman J."/>
            <person name="Nusbaum C."/>
            <person name="Birren B."/>
        </authorList>
    </citation>
    <scope>NUCLEOTIDE SEQUENCE [LARGE SCALE GENOMIC DNA]</scope>
    <source>
        <strain evidence="4 5">CBS 101466</strain>
    </source>
</reference>
<dbReference type="InParanoid" id="W2RMG8"/>
<evidence type="ECO:0000313" key="5">
    <source>
        <dbReference type="Proteomes" id="UP000030752"/>
    </source>
</evidence>
<comment type="similarity">
    <text evidence="1">Belongs to the TFP11/STIP family.</text>
</comment>
<gene>
    <name evidence="4" type="ORF">HMPREF1541_07305</name>
</gene>
<feature type="region of interest" description="Disordered" evidence="2">
    <location>
        <begin position="169"/>
        <end position="211"/>
    </location>
</feature>
<sequence>MSSSSDEGEPFQLRDFDEDTDDERPNKRRKMTGKPLWGKGIGFVSSAAPAQIEDDQEDKEEDEDVDDERPTMGLGSGAIGGFRSAFDIGEYAGQADREESPPPMMGEQQQPAKPIGAGRSAFAPGGKMNKNSFAARMMAKQGYVEGQGLGKHGQGISTAIQAKVLQSRAGLGTGSGTPEPPRKDKRTKDKSSKPSTPGTSTPKIRAPPKKKYTVAAIESRGLHVPEAMKSVIIDATGAENKTVSSISGSGFSTPVREASPASLEQSKAAARIKLQLSAYVDAWDATKEAEERLSEEATHLSAAVVLHNEEQQKYAELITAFERVSTDDSASPRPWSEVIKRLHAIQSTYASYISDLELPTLATSTLEAPFRSALLDWEPLTDPTASDLVTSLTSLNSLLQLPKSNSPTPRKRTTPFETLLLQHWYPSIRSALQHWSIYDPLPASALLTAWGPLLPPWLTAKLLSELILPRLIDGARRFPKRADQPSLAGTSTPMDRRKGTAPDLHAWLFDWWSLISSPDLDLELFPELRSAVKAKVTAEVWPLWKPLLGSSKPRQPALPSTTTAAASRTKDHPHAAPPGGDEDDLSFKDLVEAWCAENDLLLQSTGKSDALGRLLYRLVDVAGRGKGLRVYFEEELVCDEQGEPWGLDEALAQRVRGR</sequence>
<keyword evidence="5" id="KW-1185">Reference proteome</keyword>
<dbReference type="Pfam" id="PF07842">
    <property type="entry name" value="GCFC"/>
    <property type="match status" value="1"/>
</dbReference>
<accession>W2RMG8</accession>